<keyword evidence="7" id="KW-1185">Reference proteome</keyword>
<accession>A0AAD9HI28</accession>
<dbReference type="InterPro" id="IPR011057">
    <property type="entry name" value="Mss4-like_sf"/>
</dbReference>
<dbReference type="InterPro" id="IPR006913">
    <property type="entry name" value="CENP-V/GFA"/>
</dbReference>
<keyword evidence="3" id="KW-0862">Zinc</keyword>
<dbReference type="Proteomes" id="UP001232148">
    <property type="component" value="Unassembled WGS sequence"/>
</dbReference>
<dbReference type="SUPFAM" id="SSF51316">
    <property type="entry name" value="Mss4-like"/>
    <property type="match status" value="2"/>
</dbReference>
<keyword evidence="2" id="KW-0479">Metal-binding</keyword>
<comment type="similarity">
    <text evidence="1">Belongs to the Gfa family.</text>
</comment>
<organism evidence="6 7">
    <name type="scientific">Colletotrichum zoysiae</name>
    <dbReference type="NCBI Taxonomy" id="1216348"/>
    <lineage>
        <taxon>Eukaryota</taxon>
        <taxon>Fungi</taxon>
        <taxon>Dikarya</taxon>
        <taxon>Ascomycota</taxon>
        <taxon>Pezizomycotina</taxon>
        <taxon>Sordariomycetes</taxon>
        <taxon>Hypocreomycetidae</taxon>
        <taxon>Glomerellales</taxon>
        <taxon>Glomerellaceae</taxon>
        <taxon>Colletotrichum</taxon>
        <taxon>Colletotrichum graminicola species complex</taxon>
    </lineage>
</organism>
<comment type="caution">
    <text evidence="6">The sequence shown here is derived from an EMBL/GenBank/DDBJ whole genome shotgun (WGS) entry which is preliminary data.</text>
</comment>
<gene>
    <name evidence="6" type="ORF">LX32DRAFT_640040</name>
</gene>
<evidence type="ECO:0000256" key="1">
    <source>
        <dbReference type="ARBA" id="ARBA00005495"/>
    </source>
</evidence>
<dbReference type="GO" id="GO:0016846">
    <property type="term" value="F:carbon-sulfur lyase activity"/>
    <property type="evidence" value="ECO:0007669"/>
    <property type="project" value="InterPro"/>
</dbReference>
<protein>
    <recommendedName>
        <fullName evidence="5">CENP-V/GFA domain-containing protein</fullName>
    </recommendedName>
</protein>
<evidence type="ECO:0000256" key="3">
    <source>
        <dbReference type="ARBA" id="ARBA00022833"/>
    </source>
</evidence>
<proteinExistence type="inferred from homology"/>
<sequence>MMSDSITIKAHCLCKAYTFAASVAKSALPLKAVCCHCTSCRRLTGSLYSSCTQWPNPSEDFSGLKKYSYSKHTDVFSCGTCSTKLFCRVSTTGSGTYVVTGALGNAPGLVRYSAHLFVGDTIDGGASRWLPRFEYGEPVPRWNQARGSRELPPDWPTSRAIPVPRRPLKASPAVTPLHCHCKGVRLLLRSAVDLQADPALDSTSTCIDTETLKFKASLDSCDSCRITYGSDVSAWTFAPLAHIDFDYGDERASRLSGFPKTVAALKQAISSAGEKDFRLGTLAVFNSSPDVERYFCSTCFANVFYAVHDRQDMVDIAIGLLDHPDGARAEGLLAWSYGKVGWEADVAGGWREELVGSVKTLSKELAALIDENGT</sequence>
<dbReference type="AlphaFoldDB" id="A0AAD9HI28"/>
<evidence type="ECO:0000256" key="4">
    <source>
        <dbReference type="ARBA" id="ARBA00023239"/>
    </source>
</evidence>
<evidence type="ECO:0000256" key="2">
    <source>
        <dbReference type="ARBA" id="ARBA00022723"/>
    </source>
</evidence>
<dbReference type="Pfam" id="PF04828">
    <property type="entry name" value="GFA"/>
    <property type="match status" value="1"/>
</dbReference>
<evidence type="ECO:0000313" key="7">
    <source>
        <dbReference type="Proteomes" id="UP001232148"/>
    </source>
</evidence>
<evidence type="ECO:0000259" key="5">
    <source>
        <dbReference type="PROSITE" id="PS51891"/>
    </source>
</evidence>
<dbReference type="Gene3D" id="3.90.1590.10">
    <property type="entry name" value="glutathione-dependent formaldehyde- activating enzyme (gfa)"/>
    <property type="match status" value="2"/>
</dbReference>
<keyword evidence="4" id="KW-0456">Lyase</keyword>
<dbReference type="PROSITE" id="PS51891">
    <property type="entry name" value="CENP_V_GFA"/>
    <property type="match status" value="1"/>
</dbReference>
<dbReference type="PANTHER" id="PTHR33337">
    <property type="entry name" value="GFA DOMAIN-CONTAINING PROTEIN"/>
    <property type="match status" value="1"/>
</dbReference>
<reference evidence="6" key="1">
    <citation type="submission" date="2021-06" db="EMBL/GenBank/DDBJ databases">
        <title>Comparative genomics, transcriptomics and evolutionary studies reveal genomic signatures of adaptation to plant cell wall in hemibiotrophic fungi.</title>
        <authorList>
            <consortium name="DOE Joint Genome Institute"/>
            <person name="Baroncelli R."/>
            <person name="Diaz J.F."/>
            <person name="Benocci T."/>
            <person name="Peng M."/>
            <person name="Battaglia E."/>
            <person name="Haridas S."/>
            <person name="Andreopoulos W."/>
            <person name="Labutti K."/>
            <person name="Pangilinan J."/>
            <person name="Floch G.L."/>
            <person name="Makela M.R."/>
            <person name="Henrissat B."/>
            <person name="Grigoriev I.V."/>
            <person name="Crouch J.A."/>
            <person name="De Vries R.P."/>
            <person name="Sukno S.A."/>
            <person name="Thon M.R."/>
        </authorList>
    </citation>
    <scope>NUCLEOTIDE SEQUENCE</scope>
    <source>
        <strain evidence="6">MAFF235873</strain>
    </source>
</reference>
<dbReference type="PANTHER" id="PTHR33337:SF30">
    <property type="entry name" value="DUF636 DOMAIN PROTEIN (AFU_ORTHOLOGUE AFUA_1G03180)"/>
    <property type="match status" value="1"/>
</dbReference>
<dbReference type="GO" id="GO:0046872">
    <property type="term" value="F:metal ion binding"/>
    <property type="evidence" value="ECO:0007669"/>
    <property type="project" value="UniProtKB-KW"/>
</dbReference>
<dbReference type="EMBL" id="MU842878">
    <property type="protein sequence ID" value="KAK2028464.1"/>
    <property type="molecule type" value="Genomic_DNA"/>
</dbReference>
<evidence type="ECO:0000313" key="6">
    <source>
        <dbReference type="EMBL" id="KAK2028464.1"/>
    </source>
</evidence>
<feature type="domain" description="CENP-V/GFA" evidence="5">
    <location>
        <begin position="8"/>
        <end position="113"/>
    </location>
</feature>
<name>A0AAD9HI28_9PEZI</name>